<proteinExistence type="predicted"/>
<name>A0A811SMY0_9POAL</name>
<evidence type="ECO:0000313" key="2">
    <source>
        <dbReference type="Proteomes" id="UP000604825"/>
    </source>
</evidence>
<dbReference type="Proteomes" id="UP000604825">
    <property type="component" value="Unassembled WGS sequence"/>
</dbReference>
<gene>
    <name evidence="1" type="ORF">NCGR_LOCUS66475</name>
</gene>
<sequence length="80" mass="8769">MAAGGDGVARQAELRWIEGNVCFKKVPSSMQEPPSHPKLPPRALMRAPPSTLPYMVQLRAVITFNLMPFSFAEIGAKCDL</sequence>
<accession>A0A811SMY0</accession>
<protein>
    <submittedName>
        <fullName evidence="1">Uncharacterized protein</fullName>
    </submittedName>
</protein>
<dbReference type="EMBL" id="CAJGYO010000475">
    <property type="protein sequence ID" value="CAD6342377.1"/>
    <property type="molecule type" value="Genomic_DNA"/>
</dbReference>
<evidence type="ECO:0000313" key="1">
    <source>
        <dbReference type="EMBL" id="CAD6342377.1"/>
    </source>
</evidence>
<dbReference type="AlphaFoldDB" id="A0A811SMY0"/>
<organism evidence="1 2">
    <name type="scientific">Miscanthus lutarioriparius</name>
    <dbReference type="NCBI Taxonomy" id="422564"/>
    <lineage>
        <taxon>Eukaryota</taxon>
        <taxon>Viridiplantae</taxon>
        <taxon>Streptophyta</taxon>
        <taxon>Embryophyta</taxon>
        <taxon>Tracheophyta</taxon>
        <taxon>Spermatophyta</taxon>
        <taxon>Magnoliopsida</taxon>
        <taxon>Liliopsida</taxon>
        <taxon>Poales</taxon>
        <taxon>Poaceae</taxon>
        <taxon>PACMAD clade</taxon>
        <taxon>Panicoideae</taxon>
        <taxon>Andropogonodae</taxon>
        <taxon>Andropogoneae</taxon>
        <taxon>Saccharinae</taxon>
        <taxon>Miscanthus</taxon>
    </lineage>
</organism>
<reference evidence="1" key="1">
    <citation type="submission" date="2020-10" db="EMBL/GenBank/DDBJ databases">
        <authorList>
            <person name="Han B."/>
            <person name="Lu T."/>
            <person name="Zhao Q."/>
            <person name="Huang X."/>
            <person name="Zhao Y."/>
        </authorList>
    </citation>
    <scope>NUCLEOTIDE SEQUENCE</scope>
</reference>
<keyword evidence="2" id="KW-1185">Reference proteome</keyword>
<comment type="caution">
    <text evidence="1">The sequence shown here is derived from an EMBL/GenBank/DDBJ whole genome shotgun (WGS) entry which is preliminary data.</text>
</comment>